<evidence type="ECO:0000256" key="5">
    <source>
        <dbReference type="ARBA" id="ARBA00023136"/>
    </source>
</evidence>
<evidence type="ECO:0000256" key="2">
    <source>
        <dbReference type="ARBA" id="ARBA00022448"/>
    </source>
</evidence>
<feature type="transmembrane region" description="Helical" evidence="7">
    <location>
        <begin position="245"/>
        <end position="264"/>
    </location>
</feature>
<evidence type="ECO:0000256" key="4">
    <source>
        <dbReference type="ARBA" id="ARBA00022989"/>
    </source>
</evidence>
<dbReference type="GO" id="GO:0005886">
    <property type="term" value="C:plasma membrane"/>
    <property type="evidence" value="ECO:0007669"/>
    <property type="project" value="TreeGrafter"/>
</dbReference>
<dbReference type="GeneID" id="25907750"/>
<keyword evidence="9" id="KW-1185">Reference proteome</keyword>
<dbReference type="GO" id="GO:0034755">
    <property type="term" value="P:iron ion transmembrane transport"/>
    <property type="evidence" value="ECO:0007669"/>
    <property type="project" value="TreeGrafter"/>
</dbReference>
<keyword evidence="3 7" id="KW-0812">Transmembrane</keyword>
<evidence type="ECO:0000256" key="6">
    <source>
        <dbReference type="SAM" id="MobiDB-lite"/>
    </source>
</evidence>
<dbReference type="RefSeq" id="XP_014154291.1">
    <property type="nucleotide sequence ID" value="XM_014298816.1"/>
</dbReference>
<feature type="transmembrane region" description="Helical" evidence="7">
    <location>
        <begin position="37"/>
        <end position="56"/>
    </location>
</feature>
<reference evidence="8 9" key="1">
    <citation type="submission" date="2011-02" db="EMBL/GenBank/DDBJ databases">
        <title>The Genome Sequence of Sphaeroforma arctica JP610.</title>
        <authorList>
            <consortium name="The Broad Institute Genome Sequencing Platform"/>
            <person name="Russ C."/>
            <person name="Cuomo C."/>
            <person name="Young S.K."/>
            <person name="Zeng Q."/>
            <person name="Gargeya S."/>
            <person name="Alvarado L."/>
            <person name="Berlin A."/>
            <person name="Chapman S.B."/>
            <person name="Chen Z."/>
            <person name="Freedman E."/>
            <person name="Gellesch M."/>
            <person name="Goldberg J."/>
            <person name="Griggs A."/>
            <person name="Gujja S."/>
            <person name="Heilman E."/>
            <person name="Heiman D."/>
            <person name="Howarth C."/>
            <person name="Mehta T."/>
            <person name="Neiman D."/>
            <person name="Pearson M."/>
            <person name="Roberts A."/>
            <person name="Saif S."/>
            <person name="Shea T."/>
            <person name="Shenoy N."/>
            <person name="Sisk P."/>
            <person name="Stolte C."/>
            <person name="Sykes S."/>
            <person name="White J."/>
            <person name="Yandava C."/>
            <person name="Burger G."/>
            <person name="Gray M.W."/>
            <person name="Holland P.W.H."/>
            <person name="King N."/>
            <person name="Lang F.B.F."/>
            <person name="Roger A.J."/>
            <person name="Ruiz-Trillo I."/>
            <person name="Haas B."/>
            <person name="Nusbaum C."/>
            <person name="Birren B."/>
        </authorList>
    </citation>
    <scope>NUCLEOTIDE SEQUENCE [LARGE SCALE GENOMIC DNA]</scope>
    <source>
        <strain evidence="8 9">JP610</strain>
    </source>
</reference>
<feature type="transmembrane region" description="Helical" evidence="7">
    <location>
        <begin position="311"/>
        <end position="331"/>
    </location>
</feature>
<proteinExistence type="predicted"/>
<organism evidence="8 9">
    <name type="scientific">Sphaeroforma arctica JP610</name>
    <dbReference type="NCBI Taxonomy" id="667725"/>
    <lineage>
        <taxon>Eukaryota</taxon>
        <taxon>Ichthyosporea</taxon>
        <taxon>Ichthyophonida</taxon>
        <taxon>Sphaeroforma</taxon>
    </lineage>
</organism>
<dbReference type="PRINTS" id="PR00447">
    <property type="entry name" value="NATRESASSCMP"/>
</dbReference>
<dbReference type="Pfam" id="PF01566">
    <property type="entry name" value="Nramp"/>
    <property type="match status" value="2"/>
</dbReference>
<protein>
    <submittedName>
        <fullName evidence="8">Uncharacterized protein</fullName>
    </submittedName>
</protein>
<evidence type="ECO:0000256" key="1">
    <source>
        <dbReference type="ARBA" id="ARBA00004141"/>
    </source>
</evidence>
<sequence>MPMRILMWLLGEITIIATDMPEVIGFGVALQGRYLETVVAIFMVILGVLLIAEMVMSNIDAGEMAYNWVVPSVLEGSAFSGLGIVGAVVMPHNLFLQTSSAMLRNKKATNSLLKLDEIQEVDSAPASGGKSEVGNPPVGDEIEMSNCSDSREGSRADICRGTASTANIRIKASPATLKRRLWFAMLEPVVPVLFTFVMSLAIMCIAAALIYPRGQLDPSDPLYIDPTSVGLSNFPDYFQNGFMKYMWAIALLASAQAGSITTTLTGQYLMDGLVHLRIASWKRSLITRSLAIVPGVIVTSVNSSADASNAVIAVVNAVLAIMLPVFLFPLIR</sequence>
<feature type="transmembrane region" description="Helical" evidence="7">
    <location>
        <begin position="189"/>
        <end position="211"/>
    </location>
</feature>
<keyword evidence="2" id="KW-0813">Transport</keyword>
<evidence type="ECO:0000313" key="9">
    <source>
        <dbReference type="Proteomes" id="UP000054560"/>
    </source>
</evidence>
<evidence type="ECO:0000256" key="7">
    <source>
        <dbReference type="SAM" id="Phobius"/>
    </source>
</evidence>
<evidence type="ECO:0000313" key="8">
    <source>
        <dbReference type="EMBL" id="KNC80389.1"/>
    </source>
</evidence>
<dbReference type="InterPro" id="IPR001046">
    <property type="entry name" value="NRAMP_fam"/>
</dbReference>
<name>A0A0L0FUP5_9EUKA</name>
<accession>A0A0L0FUP5</accession>
<keyword evidence="5 7" id="KW-0472">Membrane</keyword>
<feature type="transmembrane region" description="Helical" evidence="7">
    <location>
        <begin position="76"/>
        <end position="96"/>
    </location>
</feature>
<dbReference type="GO" id="GO:0005384">
    <property type="term" value="F:manganese ion transmembrane transporter activity"/>
    <property type="evidence" value="ECO:0007669"/>
    <property type="project" value="TreeGrafter"/>
</dbReference>
<dbReference type="GO" id="GO:0015086">
    <property type="term" value="F:cadmium ion transmembrane transporter activity"/>
    <property type="evidence" value="ECO:0007669"/>
    <property type="project" value="TreeGrafter"/>
</dbReference>
<feature type="transmembrane region" description="Helical" evidence="7">
    <location>
        <begin position="285"/>
        <end position="305"/>
    </location>
</feature>
<gene>
    <name evidence="8" type="ORF">SARC_07246</name>
</gene>
<feature type="region of interest" description="Disordered" evidence="6">
    <location>
        <begin position="123"/>
        <end position="153"/>
    </location>
</feature>
<dbReference type="STRING" id="667725.A0A0L0FUP5"/>
<dbReference type="AlphaFoldDB" id="A0A0L0FUP5"/>
<evidence type="ECO:0000256" key="3">
    <source>
        <dbReference type="ARBA" id="ARBA00022692"/>
    </source>
</evidence>
<dbReference type="EMBL" id="KQ242158">
    <property type="protein sequence ID" value="KNC80389.1"/>
    <property type="molecule type" value="Genomic_DNA"/>
</dbReference>
<keyword evidence="4 7" id="KW-1133">Transmembrane helix</keyword>
<dbReference type="PANTHER" id="PTHR11706:SF33">
    <property type="entry name" value="NATURAL RESISTANCE-ASSOCIATED MACROPHAGE PROTEIN 2"/>
    <property type="match status" value="1"/>
</dbReference>
<comment type="subcellular location">
    <subcellularLocation>
        <location evidence="1">Membrane</location>
        <topology evidence="1">Multi-pass membrane protein</topology>
    </subcellularLocation>
</comment>
<feature type="transmembrane region" description="Helical" evidence="7">
    <location>
        <begin position="6"/>
        <end position="30"/>
    </location>
</feature>
<dbReference type="Proteomes" id="UP000054560">
    <property type="component" value="Unassembled WGS sequence"/>
</dbReference>
<dbReference type="OrthoDB" id="409173at2759"/>
<dbReference type="eggNOG" id="KOG1291">
    <property type="taxonomic scope" value="Eukaryota"/>
</dbReference>
<dbReference type="PANTHER" id="PTHR11706">
    <property type="entry name" value="SOLUTE CARRIER PROTEIN FAMILY 11 MEMBER"/>
    <property type="match status" value="1"/>
</dbReference>